<dbReference type="Proteomes" id="UP000310708">
    <property type="component" value="Unassembled WGS sequence"/>
</dbReference>
<feature type="domain" description="Aminotransferase class I/classII large" evidence="2">
    <location>
        <begin position="5"/>
        <end position="225"/>
    </location>
</feature>
<proteinExistence type="predicted"/>
<protein>
    <submittedName>
        <fullName evidence="3">PLP-dependent transferase</fullName>
    </submittedName>
</protein>
<dbReference type="GO" id="GO:0030170">
    <property type="term" value="F:pyridoxal phosphate binding"/>
    <property type="evidence" value="ECO:0007669"/>
    <property type="project" value="InterPro"/>
</dbReference>
<keyword evidence="1" id="KW-0663">Pyridoxal phosphate</keyword>
<dbReference type="Gene3D" id="3.40.640.10">
    <property type="entry name" value="Type I PLP-dependent aspartate aminotransferase-like (Major domain)"/>
    <property type="match status" value="1"/>
</dbReference>
<sequence>MKSLVKVKALLTSNPHNPSGRIIPKETLIEYGKFCEKHDIHFISDEIYALSTFANRDIPHPIEFISASSIDWECYGVNPFRIHVLVGASKDFGSCGLRVGSLISTNQNLVKAMLSSSLLMKLSSPADRLFRGILTDRPWLEWYIKENQKRLGESYNKVTEWCINMGIPYEKASAGFFILVDLRKWLPSHNKIGQKLSTQIEQLNELNKRMLDNKVLANPATAYHHPVVGYYRLTHSLYPEIQQLGLDRLEKTLKEIV</sequence>
<gene>
    <name evidence="3" type="ORF">E3Q01_03831</name>
</gene>
<evidence type="ECO:0000256" key="1">
    <source>
        <dbReference type="ARBA" id="ARBA00022898"/>
    </source>
</evidence>
<dbReference type="InterPro" id="IPR050478">
    <property type="entry name" value="Ethylene_sulfur-biosynth"/>
</dbReference>
<name>A0A4T0LNK4_9BASI</name>
<dbReference type="CDD" id="cd00609">
    <property type="entry name" value="AAT_like"/>
    <property type="match status" value="1"/>
</dbReference>
<dbReference type="Gene3D" id="3.90.1150.10">
    <property type="entry name" value="Aspartate Aminotransferase, domain 1"/>
    <property type="match status" value="1"/>
</dbReference>
<evidence type="ECO:0000313" key="4">
    <source>
        <dbReference type="Proteomes" id="UP000310708"/>
    </source>
</evidence>
<accession>A0A4T0LNK4</accession>
<dbReference type="PANTHER" id="PTHR43795:SF39">
    <property type="entry name" value="AMINOTRANSFERASE CLASS I_CLASSII DOMAIN-CONTAINING PROTEIN"/>
    <property type="match status" value="1"/>
</dbReference>
<dbReference type="Pfam" id="PF00155">
    <property type="entry name" value="Aminotran_1_2"/>
    <property type="match status" value="1"/>
</dbReference>
<evidence type="ECO:0000313" key="3">
    <source>
        <dbReference type="EMBL" id="TIC62669.1"/>
    </source>
</evidence>
<reference evidence="3 4" key="1">
    <citation type="submission" date="2019-03" db="EMBL/GenBank/DDBJ databases">
        <title>Sequencing 25 genomes of Wallemia mellicola.</title>
        <authorList>
            <person name="Gostincar C."/>
        </authorList>
    </citation>
    <scope>NUCLEOTIDE SEQUENCE [LARGE SCALE GENOMIC DNA]</scope>
    <source>
        <strain evidence="3 4">EXF-757</strain>
    </source>
</reference>
<comment type="caution">
    <text evidence="3">The sequence shown here is derived from an EMBL/GenBank/DDBJ whole genome shotgun (WGS) entry which is preliminary data.</text>
</comment>
<dbReference type="GO" id="GO:0006520">
    <property type="term" value="P:amino acid metabolic process"/>
    <property type="evidence" value="ECO:0007669"/>
    <property type="project" value="TreeGrafter"/>
</dbReference>
<dbReference type="InterPro" id="IPR004839">
    <property type="entry name" value="Aminotransferase_I/II_large"/>
</dbReference>
<dbReference type="InterPro" id="IPR015422">
    <property type="entry name" value="PyrdxlP-dep_Trfase_small"/>
</dbReference>
<dbReference type="PANTHER" id="PTHR43795">
    <property type="entry name" value="BIFUNCTIONAL ASPARTATE AMINOTRANSFERASE AND GLUTAMATE/ASPARTATE-PREPHENATE AMINOTRANSFERASE-RELATED"/>
    <property type="match status" value="1"/>
</dbReference>
<dbReference type="InterPro" id="IPR015424">
    <property type="entry name" value="PyrdxlP-dep_Trfase"/>
</dbReference>
<organism evidence="3 4">
    <name type="scientific">Wallemia mellicola</name>
    <dbReference type="NCBI Taxonomy" id="1708541"/>
    <lineage>
        <taxon>Eukaryota</taxon>
        <taxon>Fungi</taxon>
        <taxon>Dikarya</taxon>
        <taxon>Basidiomycota</taxon>
        <taxon>Wallemiomycotina</taxon>
        <taxon>Wallemiomycetes</taxon>
        <taxon>Wallemiales</taxon>
        <taxon>Wallemiaceae</taxon>
        <taxon>Wallemia</taxon>
    </lineage>
</organism>
<dbReference type="AlphaFoldDB" id="A0A4T0LNK4"/>
<dbReference type="PRINTS" id="PR00753">
    <property type="entry name" value="ACCSYNTHASE"/>
</dbReference>
<dbReference type="SUPFAM" id="SSF53383">
    <property type="entry name" value="PLP-dependent transferases"/>
    <property type="match status" value="1"/>
</dbReference>
<dbReference type="EMBL" id="SPRX01000064">
    <property type="protein sequence ID" value="TIC62669.1"/>
    <property type="molecule type" value="Genomic_DNA"/>
</dbReference>
<dbReference type="GO" id="GO:0008483">
    <property type="term" value="F:transaminase activity"/>
    <property type="evidence" value="ECO:0007669"/>
    <property type="project" value="TreeGrafter"/>
</dbReference>
<evidence type="ECO:0000259" key="2">
    <source>
        <dbReference type="Pfam" id="PF00155"/>
    </source>
</evidence>
<keyword evidence="3" id="KW-0808">Transferase</keyword>
<dbReference type="InterPro" id="IPR015421">
    <property type="entry name" value="PyrdxlP-dep_Trfase_major"/>
</dbReference>